<dbReference type="GO" id="GO:0031287">
    <property type="term" value="P:positive regulation of sorocarp stalk cell differentiation"/>
    <property type="evidence" value="ECO:0007669"/>
    <property type="project" value="EnsemblProtists"/>
</dbReference>
<evidence type="ECO:0000313" key="6">
    <source>
        <dbReference type="EMBL" id="EGC29849.1"/>
    </source>
</evidence>
<dbReference type="KEGG" id="dpp:DICPUDRAFT_99718"/>
<dbReference type="GO" id="GO:0097720">
    <property type="term" value="P:calcineurin-mediated signaling"/>
    <property type="evidence" value="ECO:0000318"/>
    <property type="project" value="GO_Central"/>
</dbReference>
<feature type="domain" description="EF-hand" evidence="5">
    <location>
        <begin position="62"/>
        <end position="92"/>
    </location>
</feature>
<gene>
    <name evidence="6" type="ORF">DICPUDRAFT_99718</name>
</gene>
<dbReference type="GO" id="GO:0019903">
    <property type="term" value="F:protein phosphatase binding"/>
    <property type="evidence" value="ECO:0007669"/>
    <property type="project" value="EnsemblProtists"/>
</dbReference>
<dbReference type="PROSITE" id="PS50222">
    <property type="entry name" value="EF_HAND_2"/>
    <property type="match status" value="4"/>
</dbReference>
<feature type="domain" description="EF-hand" evidence="5">
    <location>
        <begin position="94"/>
        <end position="129"/>
    </location>
</feature>
<sequence>MGNNQSLMSKEQLDQMKDSTSFSEAELKRLYRRFQMLDKDGSGTLTTDEFLSIPDLALNPLLERVIQIFDQNKDNEIEFSEFVSTLGTLSHKGTKEDKLKFLFQIYDMDCDGYISNGELFQVLKMMVGTNLNDVQLQQIVDKTIIEGDFDKDGRISFDEFLHMIGNQEGIEEKLSVNWSDPSSN</sequence>
<dbReference type="GO" id="GO:0005509">
    <property type="term" value="F:calcium ion binding"/>
    <property type="evidence" value="ECO:0007669"/>
    <property type="project" value="InterPro"/>
</dbReference>
<dbReference type="CDD" id="cd00051">
    <property type="entry name" value="EFh"/>
    <property type="match status" value="1"/>
</dbReference>
<dbReference type="eggNOG" id="KOG0034">
    <property type="taxonomic scope" value="Eukaryota"/>
</dbReference>
<accession>F1A1T3</accession>
<dbReference type="VEuPathDB" id="AmoebaDB:DICPUDRAFT_99718"/>
<dbReference type="InParanoid" id="F1A1T3"/>
<keyword evidence="7" id="KW-1185">Reference proteome</keyword>
<proteinExistence type="predicted"/>
<evidence type="ECO:0000256" key="4">
    <source>
        <dbReference type="SAM" id="MobiDB-lite"/>
    </source>
</evidence>
<name>F1A1T3_DICPU</name>
<dbReference type="EMBL" id="GL871385">
    <property type="protein sequence ID" value="EGC29849.1"/>
    <property type="molecule type" value="Genomic_DNA"/>
</dbReference>
<organism evidence="6 7">
    <name type="scientific">Dictyostelium purpureum</name>
    <name type="common">Slime mold</name>
    <dbReference type="NCBI Taxonomy" id="5786"/>
    <lineage>
        <taxon>Eukaryota</taxon>
        <taxon>Amoebozoa</taxon>
        <taxon>Evosea</taxon>
        <taxon>Eumycetozoa</taxon>
        <taxon>Dictyostelia</taxon>
        <taxon>Dictyosteliales</taxon>
        <taxon>Dictyosteliaceae</taxon>
        <taxon>Dictyostelium</taxon>
    </lineage>
</organism>
<dbReference type="STRING" id="5786.F1A1T3"/>
<keyword evidence="2" id="KW-0677">Repeat</keyword>
<dbReference type="InterPro" id="IPR002048">
    <property type="entry name" value="EF_hand_dom"/>
</dbReference>
<dbReference type="GO" id="GO:0043157">
    <property type="term" value="P:response to cation stress"/>
    <property type="evidence" value="ECO:0007669"/>
    <property type="project" value="EnsemblProtists"/>
</dbReference>
<dbReference type="OrthoDB" id="191686at2759"/>
<dbReference type="FunFam" id="1.10.238.10:FF:000003">
    <property type="entry name" value="Calmodulin A"/>
    <property type="match status" value="1"/>
</dbReference>
<protein>
    <submittedName>
        <fullName evidence="6">Protein phosphatase 2B</fullName>
    </submittedName>
</protein>
<dbReference type="GO" id="GO:0008597">
    <property type="term" value="F:calcium-dependent protein serine/threonine phosphatase regulator activity"/>
    <property type="evidence" value="ECO:0000318"/>
    <property type="project" value="GO_Central"/>
</dbReference>
<evidence type="ECO:0000256" key="1">
    <source>
        <dbReference type="ARBA" id="ARBA00022723"/>
    </source>
</evidence>
<dbReference type="InterPro" id="IPR011992">
    <property type="entry name" value="EF-hand-dom_pair"/>
</dbReference>
<dbReference type="Pfam" id="PF13499">
    <property type="entry name" value="EF-hand_7"/>
    <property type="match status" value="2"/>
</dbReference>
<dbReference type="GO" id="GO:0005955">
    <property type="term" value="C:calcineurin complex"/>
    <property type="evidence" value="ECO:0000318"/>
    <property type="project" value="GO_Central"/>
</dbReference>
<reference evidence="7" key="1">
    <citation type="journal article" date="2011" name="Genome Biol.">
        <title>Comparative genomics of the social amoebae Dictyostelium discoideum and Dictyostelium purpureum.</title>
        <authorList>
            <consortium name="US DOE Joint Genome Institute (JGI-PGF)"/>
            <person name="Sucgang R."/>
            <person name="Kuo A."/>
            <person name="Tian X."/>
            <person name="Salerno W."/>
            <person name="Parikh A."/>
            <person name="Feasley C.L."/>
            <person name="Dalin E."/>
            <person name="Tu H."/>
            <person name="Huang E."/>
            <person name="Barry K."/>
            <person name="Lindquist E."/>
            <person name="Shapiro H."/>
            <person name="Bruce D."/>
            <person name="Schmutz J."/>
            <person name="Salamov A."/>
            <person name="Fey P."/>
            <person name="Gaudet P."/>
            <person name="Anjard C."/>
            <person name="Babu M.M."/>
            <person name="Basu S."/>
            <person name="Bushmanova Y."/>
            <person name="van der Wel H."/>
            <person name="Katoh-Kurasawa M."/>
            <person name="Dinh C."/>
            <person name="Coutinho P.M."/>
            <person name="Saito T."/>
            <person name="Elias M."/>
            <person name="Schaap P."/>
            <person name="Kay R.R."/>
            <person name="Henrissat B."/>
            <person name="Eichinger L."/>
            <person name="Rivero F."/>
            <person name="Putnam N.H."/>
            <person name="West C.M."/>
            <person name="Loomis W.F."/>
            <person name="Chisholm R.L."/>
            <person name="Shaulsky G."/>
            <person name="Strassmann J.E."/>
            <person name="Queller D.C."/>
            <person name="Kuspa A."/>
            <person name="Grigoriev I.V."/>
        </authorList>
    </citation>
    <scope>NUCLEOTIDE SEQUENCE [LARGE SCALE GENOMIC DNA]</scope>
    <source>
        <strain evidence="7">QSDP1</strain>
    </source>
</reference>
<feature type="region of interest" description="Disordered" evidence="4">
    <location>
        <begin position="1"/>
        <end position="20"/>
    </location>
</feature>
<evidence type="ECO:0000256" key="3">
    <source>
        <dbReference type="ARBA" id="ARBA00022837"/>
    </source>
</evidence>
<dbReference type="SUPFAM" id="SSF47473">
    <property type="entry name" value="EF-hand"/>
    <property type="match status" value="1"/>
</dbReference>
<evidence type="ECO:0000256" key="2">
    <source>
        <dbReference type="ARBA" id="ARBA00022737"/>
    </source>
</evidence>
<dbReference type="PROSITE" id="PS00018">
    <property type="entry name" value="EF_HAND_1"/>
    <property type="match status" value="4"/>
</dbReference>
<feature type="domain" description="EF-hand" evidence="5">
    <location>
        <begin position="25"/>
        <end position="60"/>
    </location>
</feature>
<dbReference type="InterPro" id="IPR018247">
    <property type="entry name" value="EF_Hand_1_Ca_BS"/>
</dbReference>
<dbReference type="GeneID" id="10504937"/>
<dbReference type="RefSeq" id="XP_003293623.1">
    <property type="nucleotide sequence ID" value="XM_003293575.1"/>
</dbReference>
<dbReference type="SMART" id="SM00054">
    <property type="entry name" value="EFh"/>
    <property type="match status" value="4"/>
</dbReference>
<dbReference type="OMA" id="DTNFDRD"/>
<dbReference type="Gene3D" id="1.10.238.10">
    <property type="entry name" value="EF-hand"/>
    <property type="match status" value="1"/>
</dbReference>
<keyword evidence="1" id="KW-0479">Metal-binding</keyword>
<evidence type="ECO:0000259" key="5">
    <source>
        <dbReference type="PROSITE" id="PS50222"/>
    </source>
</evidence>
<dbReference type="PANTHER" id="PTHR45942">
    <property type="entry name" value="PROTEIN PHOSPATASE 3 REGULATORY SUBUNIT B ALPHA ISOFORM TYPE 1"/>
    <property type="match status" value="1"/>
</dbReference>
<keyword evidence="3" id="KW-0106">Calcium</keyword>
<dbReference type="AlphaFoldDB" id="F1A1T3"/>
<dbReference type="PRINTS" id="PR00450">
    <property type="entry name" value="RECOVERIN"/>
</dbReference>
<dbReference type="GO" id="GO:0019902">
    <property type="term" value="F:phosphatase binding"/>
    <property type="evidence" value="ECO:0000318"/>
    <property type="project" value="GO_Central"/>
</dbReference>
<dbReference type="FunCoup" id="F1A1T3">
    <property type="interactions" value="393"/>
</dbReference>
<feature type="domain" description="EF-hand" evidence="5">
    <location>
        <begin position="135"/>
        <end position="170"/>
    </location>
</feature>
<dbReference type="Proteomes" id="UP000001064">
    <property type="component" value="Unassembled WGS sequence"/>
</dbReference>
<evidence type="ECO:0000313" key="7">
    <source>
        <dbReference type="Proteomes" id="UP000001064"/>
    </source>
</evidence>